<dbReference type="EMBL" id="JXRA01000006">
    <property type="protein sequence ID" value="KIO78827.1"/>
    <property type="molecule type" value="Genomic_DNA"/>
</dbReference>
<evidence type="ECO:0000313" key="2">
    <source>
        <dbReference type="EMBL" id="KIO78827.1"/>
    </source>
</evidence>
<dbReference type="RefSeq" id="WP_041877758.1">
    <property type="nucleotide sequence ID" value="NZ_CP157278.1"/>
</dbReference>
<gene>
    <name evidence="2" type="ORF">TH53_01725</name>
</gene>
<reference evidence="2 3" key="1">
    <citation type="submission" date="2015-01" db="EMBL/GenBank/DDBJ databases">
        <title>Draft genome sequence of Pedobacter sp. NL19 isolated from sludge of an effluent treatment pond in an abandoned uranium mine.</title>
        <authorList>
            <person name="Santos T."/>
            <person name="Caetano T."/>
            <person name="Covas C."/>
            <person name="Cruz A."/>
            <person name="Mendo S."/>
        </authorList>
    </citation>
    <scope>NUCLEOTIDE SEQUENCE [LARGE SCALE GENOMIC DNA]</scope>
    <source>
        <strain evidence="2 3">NL19</strain>
    </source>
</reference>
<evidence type="ECO:0000313" key="3">
    <source>
        <dbReference type="Proteomes" id="UP000032049"/>
    </source>
</evidence>
<dbReference type="Pfam" id="PF00027">
    <property type="entry name" value="cNMP_binding"/>
    <property type="match status" value="1"/>
</dbReference>
<protein>
    <submittedName>
        <fullName evidence="2">Cyclic nucleotide-binding protein</fullName>
    </submittedName>
</protein>
<dbReference type="AlphaFoldDB" id="A0A0D0GNP6"/>
<dbReference type="CDD" id="cd00038">
    <property type="entry name" value="CAP_ED"/>
    <property type="match status" value="1"/>
</dbReference>
<feature type="domain" description="Cyclic nucleotide-binding" evidence="1">
    <location>
        <begin position="10"/>
        <end position="113"/>
    </location>
</feature>
<dbReference type="Gene3D" id="2.60.120.10">
    <property type="entry name" value="Jelly Rolls"/>
    <property type="match status" value="1"/>
</dbReference>
<proteinExistence type="predicted"/>
<keyword evidence="3" id="KW-1185">Reference proteome</keyword>
<accession>A0A0D0GNP6</accession>
<dbReference type="InterPro" id="IPR000595">
    <property type="entry name" value="cNMP-bd_dom"/>
</dbReference>
<evidence type="ECO:0000259" key="1">
    <source>
        <dbReference type="PROSITE" id="PS50042"/>
    </source>
</evidence>
<dbReference type="STRING" id="1503925.TH53_01725"/>
<dbReference type="Proteomes" id="UP000032049">
    <property type="component" value="Unassembled WGS sequence"/>
</dbReference>
<comment type="caution">
    <text evidence="2">The sequence shown here is derived from an EMBL/GenBank/DDBJ whole genome shotgun (WGS) entry which is preliminary data.</text>
</comment>
<dbReference type="InterPro" id="IPR018490">
    <property type="entry name" value="cNMP-bd_dom_sf"/>
</dbReference>
<dbReference type="InterPro" id="IPR014710">
    <property type="entry name" value="RmlC-like_jellyroll"/>
</dbReference>
<sequence>MKDLIQYLLKFGQLNESQCALIQLKAQFKKVKKGDYFSEAGKVARNVGYVTKGVFRICYYSKAGESFTRYFVYENRFVADINSFIDELPSAEYIEAVTDCEILVFSKKDFTELSLTIPGWTDIFSKITSYVMENKMRASSNMLVQDAQTRYLHFLAHYPGLANRIPQLMLASYLGITASSLSRIRKTVL</sequence>
<name>A0A0D0GNP6_9SPHI</name>
<dbReference type="PROSITE" id="PS50042">
    <property type="entry name" value="CNMP_BINDING_3"/>
    <property type="match status" value="1"/>
</dbReference>
<organism evidence="2 3">
    <name type="scientific">Pedobacter lusitanus</name>
    <dbReference type="NCBI Taxonomy" id="1503925"/>
    <lineage>
        <taxon>Bacteria</taxon>
        <taxon>Pseudomonadati</taxon>
        <taxon>Bacteroidota</taxon>
        <taxon>Sphingobacteriia</taxon>
        <taxon>Sphingobacteriales</taxon>
        <taxon>Sphingobacteriaceae</taxon>
        <taxon>Pedobacter</taxon>
    </lineage>
</organism>
<dbReference type="OrthoDB" id="758145at2"/>
<dbReference type="SUPFAM" id="SSF51206">
    <property type="entry name" value="cAMP-binding domain-like"/>
    <property type="match status" value="1"/>
</dbReference>